<evidence type="ECO:0000256" key="11">
    <source>
        <dbReference type="ARBA" id="ARBA00023136"/>
    </source>
</evidence>
<dbReference type="InterPro" id="IPR025287">
    <property type="entry name" value="WAK_GUB"/>
</dbReference>
<feature type="binding site" evidence="15">
    <location>
        <position position="345"/>
    </location>
    <ligand>
        <name>ATP</name>
        <dbReference type="ChEBI" id="CHEBI:30616"/>
    </ligand>
</feature>
<dbReference type="GeneID" id="103343615"/>
<sequence length="639" mass="71521">MHPIFLLLLFFYSADATTPFSSKEIQPEETPSVCSQTFACGPLQGLSYPFTGGARPAHCGPPEFHISCVDDSPELTIMSLRYRVLELDPVHKNLRLVRSDLWNSTCTDKLANTTIKSEFFAYNENDDMEVSIFYGCNSSTITPKPENWFHCNVNLPFNDSYYLIEKFPIDQIMSGVKCKIETTVPILKTAAAKLGANRSLFQEAIMEGFNVNYTNPYDKECAKCPNFKTGCGFDPHTNRPVCLCGDRVCDLSGEGIGVAALLIIIILFFTICISRKRIMAFLKRDERDEFDVEAFIRNYGSLTPKRYTYENVMKMTDSFRDKIGKGGYGTVYKGRLPDGLLVAVKVLSESKGNGGEDFINEVASIGRTSHVNIVTLSGFCYEGDKRALIYEYMPNGSLDNFIHKHGSGMANFRLEWKTLSEIAVGIARGLEYLHRGCNTRILHFDIKPQNILLDKYFCPKVADFGLAKLCKTKDSIVSMMGTRGTAGYIAPEVFSRNFGGVSHKSDVYSYGMLVLEMVGAKKNLDSGVSHTSEMFPHYVYKDLELDKDENTFGDPDISEEEKEIARKMILVSLWCIQTIPSDRPSMRKVVEMLEGPLHSLQIAPKPLLFSPTIAAEDTMTTSQPSAMDSVTTYQPSEMD</sequence>
<dbReference type="EC" id="2.7.11.1" evidence="2"/>
<evidence type="ECO:0000256" key="15">
    <source>
        <dbReference type="PROSITE-ProRule" id="PRU10141"/>
    </source>
</evidence>
<keyword evidence="11 17" id="KW-0472">Membrane</keyword>
<evidence type="ECO:0000256" key="9">
    <source>
        <dbReference type="ARBA" id="ARBA00022840"/>
    </source>
</evidence>
<keyword evidence="5 17" id="KW-0812">Transmembrane</keyword>
<comment type="catalytic activity">
    <reaction evidence="13">
        <text>L-threonyl-[protein] + ATP = O-phospho-L-threonyl-[protein] + ADP + H(+)</text>
        <dbReference type="Rhea" id="RHEA:46608"/>
        <dbReference type="Rhea" id="RHEA-COMP:11060"/>
        <dbReference type="Rhea" id="RHEA-COMP:11605"/>
        <dbReference type="ChEBI" id="CHEBI:15378"/>
        <dbReference type="ChEBI" id="CHEBI:30013"/>
        <dbReference type="ChEBI" id="CHEBI:30616"/>
        <dbReference type="ChEBI" id="CHEBI:61977"/>
        <dbReference type="ChEBI" id="CHEBI:456216"/>
        <dbReference type="EC" id="2.7.11.1"/>
    </reaction>
</comment>
<feature type="region of interest" description="Disordered" evidence="16">
    <location>
        <begin position="618"/>
        <end position="639"/>
    </location>
</feature>
<comment type="subcellular location">
    <subcellularLocation>
        <location evidence="1">Membrane</location>
        <topology evidence="1">Single-pass type I membrane protein</topology>
    </subcellularLocation>
</comment>
<comment type="catalytic activity">
    <reaction evidence="14">
        <text>L-seryl-[protein] + ATP = O-phospho-L-seryl-[protein] + ADP + H(+)</text>
        <dbReference type="Rhea" id="RHEA:17989"/>
        <dbReference type="Rhea" id="RHEA-COMP:9863"/>
        <dbReference type="Rhea" id="RHEA-COMP:11604"/>
        <dbReference type="ChEBI" id="CHEBI:15378"/>
        <dbReference type="ChEBI" id="CHEBI:29999"/>
        <dbReference type="ChEBI" id="CHEBI:30616"/>
        <dbReference type="ChEBI" id="CHEBI:83421"/>
        <dbReference type="ChEBI" id="CHEBI:456216"/>
        <dbReference type="EC" id="2.7.11.1"/>
    </reaction>
</comment>
<keyword evidence="3" id="KW-0723">Serine/threonine-protein kinase</keyword>
<dbReference type="RefSeq" id="XP_016652603.1">
    <property type="nucleotide sequence ID" value="XM_016797117.1"/>
</dbReference>
<protein>
    <recommendedName>
        <fullName evidence="2">non-specific serine/threonine protein kinase</fullName>
        <ecNumber evidence="2">2.7.11.1</ecNumber>
    </recommendedName>
</protein>
<evidence type="ECO:0000256" key="14">
    <source>
        <dbReference type="ARBA" id="ARBA00048679"/>
    </source>
</evidence>
<keyword evidence="7 15" id="KW-0547">Nucleotide-binding</keyword>
<dbReference type="InterPro" id="IPR008271">
    <property type="entry name" value="Ser/Thr_kinase_AS"/>
</dbReference>
<dbReference type="SMART" id="SM00220">
    <property type="entry name" value="S_TKc"/>
    <property type="match status" value="1"/>
</dbReference>
<organism evidence="20 21">
    <name type="scientific">Prunus mume</name>
    <name type="common">Japanese apricot</name>
    <name type="synonym">Armeniaca mume</name>
    <dbReference type="NCBI Taxonomy" id="102107"/>
    <lineage>
        <taxon>Eukaryota</taxon>
        <taxon>Viridiplantae</taxon>
        <taxon>Streptophyta</taxon>
        <taxon>Embryophyta</taxon>
        <taxon>Tracheophyta</taxon>
        <taxon>Spermatophyta</taxon>
        <taxon>Magnoliopsida</taxon>
        <taxon>eudicotyledons</taxon>
        <taxon>Gunneridae</taxon>
        <taxon>Pentapetalae</taxon>
        <taxon>rosids</taxon>
        <taxon>fabids</taxon>
        <taxon>Rosales</taxon>
        <taxon>Rosaceae</taxon>
        <taxon>Amygdaloideae</taxon>
        <taxon>Amygdaleae</taxon>
        <taxon>Prunus</taxon>
    </lineage>
</organism>
<keyword evidence="20" id="KW-1185">Reference proteome</keyword>
<dbReference type="Pfam" id="PF13947">
    <property type="entry name" value="GUB_WAK_bind"/>
    <property type="match status" value="1"/>
</dbReference>
<evidence type="ECO:0000256" key="6">
    <source>
        <dbReference type="ARBA" id="ARBA00022729"/>
    </source>
</evidence>
<evidence type="ECO:0000256" key="16">
    <source>
        <dbReference type="SAM" id="MobiDB-lite"/>
    </source>
</evidence>
<reference evidence="20" key="1">
    <citation type="journal article" date="2012" name="Nat. Commun.">
        <title>The genome of Prunus mume.</title>
        <authorList>
            <person name="Zhang Q."/>
            <person name="Chen W."/>
            <person name="Sun L."/>
            <person name="Zhao F."/>
            <person name="Huang B."/>
            <person name="Yang W."/>
            <person name="Tao Y."/>
            <person name="Wang J."/>
            <person name="Yuan Z."/>
            <person name="Fan G."/>
            <person name="Xing Z."/>
            <person name="Han C."/>
            <person name="Pan H."/>
            <person name="Zhong X."/>
            <person name="Shi W."/>
            <person name="Liang X."/>
            <person name="Du D."/>
            <person name="Sun F."/>
            <person name="Xu Z."/>
            <person name="Hao R."/>
            <person name="Lv T."/>
            <person name="Lv Y."/>
            <person name="Zheng Z."/>
            <person name="Sun M."/>
            <person name="Luo L."/>
            <person name="Cai M."/>
            <person name="Gao Y."/>
            <person name="Wang J."/>
            <person name="Yin Y."/>
            <person name="Xu X."/>
            <person name="Cheng T."/>
            <person name="Wang J."/>
        </authorList>
    </citation>
    <scope>NUCLEOTIDE SEQUENCE [LARGE SCALE GENOMIC DNA]</scope>
</reference>
<evidence type="ECO:0000256" key="2">
    <source>
        <dbReference type="ARBA" id="ARBA00012513"/>
    </source>
</evidence>
<keyword evidence="6 18" id="KW-0732">Signal</keyword>
<dbReference type="Pfam" id="PF00069">
    <property type="entry name" value="Pkinase"/>
    <property type="match status" value="1"/>
</dbReference>
<gene>
    <name evidence="21" type="primary">LOC103343615</name>
</gene>
<evidence type="ECO:0000256" key="7">
    <source>
        <dbReference type="ARBA" id="ARBA00022741"/>
    </source>
</evidence>
<dbReference type="Proteomes" id="UP000694861">
    <property type="component" value="Unplaced"/>
</dbReference>
<dbReference type="PROSITE" id="PS00108">
    <property type="entry name" value="PROTEIN_KINASE_ST"/>
    <property type="match status" value="1"/>
</dbReference>
<evidence type="ECO:0000259" key="19">
    <source>
        <dbReference type="PROSITE" id="PS50011"/>
    </source>
</evidence>
<evidence type="ECO:0000313" key="20">
    <source>
        <dbReference type="Proteomes" id="UP000694861"/>
    </source>
</evidence>
<evidence type="ECO:0000256" key="3">
    <source>
        <dbReference type="ARBA" id="ARBA00022527"/>
    </source>
</evidence>
<feature type="signal peptide" evidence="18">
    <location>
        <begin position="1"/>
        <end position="16"/>
    </location>
</feature>
<dbReference type="InterPro" id="IPR045874">
    <property type="entry name" value="LRK10/LRL21-25-like"/>
</dbReference>
<evidence type="ECO:0000256" key="1">
    <source>
        <dbReference type="ARBA" id="ARBA00004479"/>
    </source>
</evidence>
<dbReference type="InterPro" id="IPR032872">
    <property type="entry name" value="WAK_assoc_C"/>
</dbReference>
<evidence type="ECO:0000256" key="18">
    <source>
        <dbReference type="SAM" id="SignalP"/>
    </source>
</evidence>
<dbReference type="InterPro" id="IPR011009">
    <property type="entry name" value="Kinase-like_dom_sf"/>
</dbReference>
<evidence type="ECO:0000256" key="8">
    <source>
        <dbReference type="ARBA" id="ARBA00022777"/>
    </source>
</evidence>
<evidence type="ECO:0000256" key="12">
    <source>
        <dbReference type="ARBA" id="ARBA00023180"/>
    </source>
</evidence>
<evidence type="ECO:0000256" key="5">
    <source>
        <dbReference type="ARBA" id="ARBA00022692"/>
    </source>
</evidence>
<dbReference type="Pfam" id="PF14380">
    <property type="entry name" value="WAK_assoc"/>
    <property type="match status" value="1"/>
</dbReference>
<dbReference type="PANTHER" id="PTHR27009">
    <property type="entry name" value="RUST RESISTANCE KINASE LR10-RELATED"/>
    <property type="match status" value="1"/>
</dbReference>
<feature type="domain" description="Protein kinase" evidence="19">
    <location>
        <begin position="317"/>
        <end position="601"/>
    </location>
</feature>
<accession>A0ABM1LYX6</accession>
<evidence type="ECO:0000256" key="10">
    <source>
        <dbReference type="ARBA" id="ARBA00022989"/>
    </source>
</evidence>
<evidence type="ECO:0000256" key="13">
    <source>
        <dbReference type="ARBA" id="ARBA00047899"/>
    </source>
</evidence>
<reference evidence="21" key="2">
    <citation type="submission" date="2025-08" db="UniProtKB">
        <authorList>
            <consortium name="RefSeq"/>
        </authorList>
    </citation>
    <scope>IDENTIFICATION</scope>
</reference>
<feature type="chain" id="PRO_5045665788" description="non-specific serine/threonine protein kinase" evidence="18">
    <location>
        <begin position="17"/>
        <end position="639"/>
    </location>
</feature>
<feature type="transmembrane region" description="Helical" evidence="17">
    <location>
        <begin position="256"/>
        <end position="274"/>
    </location>
</feature>
<dbReference type="InterPro" id="IPR000719">
    <property type="entry name" value="Prot_kinase_dom"/>
</dbReference>
<dbReference type="SUPFAM" id="SSF56112">
    <property type="entry name" value="Protein kinase-like (PK-like)"/>
    <property type="match status" value="1"/>
</dbReference>
<keyword evidence="4" id="KW-0808">Transferase</keyword>
<dbReference type="PROSITE" id="PS50011">
    <property type="entry name" value="PROTEIN_KINASE_DOM"/>
    <property type="match status" value="1"/>
</dbReference>
<dbReference type="PROSITE" id="PS00107">
    <property type="entry name" value="PROTEIN_KINASE_ATP"/>
    <property type="match status" value="1"/>
</dbReference>
<proteinExistence type="predicted"/>
<keyword evidence="10 17" id="KW-1133">Transmembrane helix</keyword>
<name>A0ABM1LYX6_PRUMU</name>
<dbReference type="Gene3D" id="1.10.510.10">
    <property type="entry name" value="Transferase(Phosphotransferase) domain 1"/>
    <property type="match status" value="1"/>
</dbReference>
<evidence type="ECO:0000313" key="21">
    <source>
        <dbReference type="RefSeq" id="XP_016652603.1"/>
    </source>
</evidence>
<keyword evidence="8" id="KW-0418">Kinase</keyword>
<dbReference type="Gene3D" id="3.30.200.20">
    <property type="entry name" value="Phosphorylase Kinase, domain 1"/>
    <property type="match status" value="1"/>
</dbReference>
<keyword evidence="12" id="KW-0325">Glycoprotein</keyword>
<dbReference type="InterPro" id="IPR017441">
    <property type="entry name" value="Protein_kinase_ATP_BS"/>
</dbReference>
<evidence type="ECO:0000256" key="17">
    <source>
        <dbReference type="SAM" id="Phobius"/>
    </source>
</evidence>
<evidence type="ECO:0000256" key="4">
    <source>
        <dbReference type="ARBA" id="ARBA00022679"/>
    </source>
</evidence>
<keyword evidence="9 15" id="KW-0067">ATP-binding</keyword>